<evidence type="ECO:0000256" key="10">
    <source>
        <dbReference type="HAMAP-Rule" id="MF_00815"/>
    </source>
</evidence>
<evidence type="ECO:0000256" key="7">
    <source>
        <dbReference type="ARBA" id="ARBA00023136"/>
    </source>
</evidence>
<evidence type="ECO:0000256" key="1">
    <source>
        <dbReference type="ARBA" id="ARBA00003456"/>
    </source>
</evidence>
<gene>
    <name evidence="10" type="primary">atpG</name>
    <name evidence="12" type="ORF">EJO69_05975</name>
</gene>
<name>A0A3S8Z8P9_9ACTO</name>
<keyword evidence="9 10" id="KW-0066">ATP synthesis</keyword>
<protein>
    <recommendedName>
        <fullName evidence="10">ATP synthase gamma chain</fullName>
    </recommendedName>
    <alternativeName>
        <fullName evidence="10">ATP synthase F1 sector gamma subunit</fullName>
    </alternativeName>
    <alternativeName>
        <fullName evidence="10">F-ATPase gamma subunit</fullName>
    </alternativeName>
</protein>
<dbReference type="Gene3D" id="3.40.1380.10">
    <property type="match status" value="1"/>
</dbReference>
<comment type="similarity">
    <text evidence="3 10">Belongs to the ATPase gamma chain family.</text>
</comment>
<keyword evidence="13" id="KW-1185">Reference proteome</keyword>
<dbReference type="HAMAP" id="MF_00815">
    <property type="entry name" value="ATP_synth_gamma_bact"/>
    <property type="match status" value="1"/>
</dbReference>
<keyword evidence="6 10" id="KW-0406">Ion transport</keyword>
<dbReference type="OrthoDB" id="9812769at2"/>
<dbReference type="GO" id="GO:0005886">
    <property type="term" value="C:plasma membrane"/>
    <property type="evidence" value="ECO:0007669"/>
    <property type="project" value="UniProtKB-SubCell"/>
</dbReference>
<evidence type="ECO:0000256" key="11">
    <source>
        <dbReference type="SAM" id="Coils"/>
    </source>
</evidence>
<evidence type="ECO:0000256" key="9">
    <source>
        <dbReference type="ARBA" id="ARBA00023310"/>
    </source>
</evidence>
<proteinExistence type="inferred from homology"/>
<dbReference type="NCBIfam" id="NF004145">
    <property type="entry name" value="PRK05621.1-2"/>
    <property type="match status" value="1"/>
</dbReference>
<comment type="subunit">
    <text evidence="10">F-type ATPases have 2 components, CF(1) - the catalytic core - and CF(0) - the membrane proton channel. CF(1) has five subunits: alpha(3), beta(3), gamma(1), delta(1), epsilon(1). CF(0) has three main subunits: a, b and c.</text>
</comment>
<keyword evidence="11" id="KW-0175">Coiled coil</keyword>
<dbReference type="EMBL" id="CP034438">
    <property type="protein sequence ID" value="AZN29901.1"/>
    <property type="molecule type" value="Genomic_DNA"/>
</dbReference>
<dbReference type="KEGG" id="fsl:EJO69_05975"/>
<keyword evidence="12" id="KW-0378">Hydrolase</keyword>
<keyword evidence="4 10" id="KW-0813">Transport</keyword>
<dbReference type="PRINTS" id="PR00126">
    <property type="entry name" value="ATPASEGAMMA"/>
</dbReference>
<dbReference type="InterPro" id="IPR000131">
    <property type="entry name" value="ATP_synth_F1_gsu"/>
</dbReference>
<evidence type="ECO:0000313" key="12">
    <source>
        <dbReference type="EMBL" id="AZN29901.1"/>
    </source>
</evidence>
<evidence type="ECO:0000256" key="5">
    <source>
        <dbReference type="ARBA" id="ARBA00022781"/>
    </source>
</evidence>
<keyword evidence="7 10" id="KW-0472">Membrane</keyword>
<dbReference type="PANTHER" id="PTHR11693">
    <property type="entry name" value="ATP SYNTHASE GAMMA CHAIN"/>
    <property type="match status" value="1"/>
</dbReference>
<evidence type="ECO:0000256" key="2">
    <source>
        <dbReference type="ARBA" id="ARBA00004170"/>
    </source>
</evidence>
<dbReference type="PANTHER" id="PTHR11693:SF22">
    <property type="entry name" value="ATP SYNTHASE SUBUNIT GAMMA, MITOCHONDRIAL"/>
    <property type="match status" value="1"/>
</dbReference>
<dbReference type="GO" id="GO:0042777">
    <property type="term" value="P:proton motive force-driven plasma membrane ATP synthesis"/>
    <property type="evidence" value="ECO:0007669"/>
    <property type="project" value="UniProtKB-UniRule"/>
</dbReference>
<dbReference type="GO" id="GO:0016787">
    <property type="term" value="F:hydrolase activity"/>
    <property type="evidence" value="ECO:0007669"/>
    <property type="project" value="UniProtKB-KW"/>
</dbReference>
<dbReference type="GO" id="GO:0046933">
    <property type="term" value="F:proton-transporting ATP synthase activity, rotational mechanism"/>
    <property type="evidence" value="ECO:0007669"/>
    <property type="project" value="UniProtKB-UniRule"/>
</dbReference>
<dbReference type="PROSITE" id="PS00153">
    <property type="entry name" value="ATPASE_GAMMA"/>
    <property type="match status" value="1"/>
</dbReference>
<reference evidence="12 13" key="1">
    <citation type="submission" date="2018-12" db="EMBL/GenBank/DDBJ databases">
        <title>Complete genome sequence of Flaviflexus salsibiostraticola KCTC 33148.</title>
        <authorList>
            <person name="Bae J.-W."/>
        </authorList>
    </citation>
    <scope>NUCLEOTIDE SEQUENCE [LARGE SCALE GENOMIC DNA]</scope>
    <source>
        <strain evidence="12 13">KCTC 33148</strain>
    </source>
</reference>
<keyword evidence="8 10" id="KW-0139">CF(1)</keyword>
<evidence type="ECO:0000256" key="8">
    <source>
        <dbReference type="ARBA" id="ARBA00023196"/>
    </source>
</evidence>
<dbReference type="GO" id="GO:0045259">
    <property type="term" value="C:proton-transporting ATP synthase complex"/>
    <property type="evidence" value="ECO:0007669"/>
    <property type="project" value="UniProtKB-KW"/>
</dbReference>
<comment type="function">
    <text evidence="1 10">Produces ATP from ADP in the presence of a proton gradient across the membrane. The gamma chain is believed to be important in regulating ATPase activity and the flow of protons through the CF(0) complex.</text>
</comment>
<keyword evidence="5 10" id="KW-0375">Hydrogen ion transport</keyword>
<keyword evidence="10" id="KW-1003">Cell membrane</keyword>
<dbReference type="GO" id="GO:0005524">
    <property type="term" value="F:ATP binding"/>
    <property type="evidence" value="ECO:0007669"/>
    <property type="project" value="UniProtKB-UniRule"/>
</dbReference>
<organism evidence="12 13">
    <name type="scientific">Flaviflexus salsibiostraticola</name>
    <dbReference type="NCBI Taxonomy" id="1282737"/>
    <lineage>
        <taxon>Bacteria</taxon>
        <taxon>Bacillati</taxon>
        <taxon>Actinomycetota</taxon>
        <taxon>Actinomycetes</taxon>
        <taxon>Actinomycetales</taxon>
        <taxon>Actinomycetaceae</taxon>
        <taxon>Flaviflexus</taxon>
    </lineage>
</organism>
<dbReference type="Pfam" id="PF00231">
    <property type="entry name" value="ATP-synt"/>
    <property type="match status" value="1"/>
</dbReference>
<feature type="coiled-coil region" evidence="11">
    <location>
        <begin position="255"/>
        <end position="282"/>
    </location>
</feature>
<evidence type="ECO:0000313" key="13">
    <source>
        <dbReference type="Proteomes" id="UP000270021"/>
    </source>
</evidence>
<dbReference type="InterPro" id="IPR035968">
    <property type="entry name" value="ATP_synth_F1_ATPase_gsu"/>
</dbReference>
<dbReference type="Gene3D" id="1.10.287.80">
    <property type="entry name" value="ATP synthase, gamma subunit, helix hairpin domain"/>
    <property type="match status" value="1"/>
</dbReference>
<dbReference type="Proteomes" id="UP000270021">
    <property type="component" value="Chromosome"/>
</dbReference>
<dbReference type="NCBIfam" id="TIGR01146">
    <property type="entry name" value="ATPsyn_F1gamma"/>
    <property type="match status" value="1"/>
</dbReference>
<dbReference type="InterPro" id="IPR023632">
    <property type="entry name" value="ATP_synth_F1_gsu_CS"/>
</dbReference>
<dbReference type="CDD" id="cd12151">
    <property type="entry name" value="F1-ATPase_gamma"/>
    <property type="match status" value="1"/>
</dbReference>
<dbReference type="SUPFAM" id="SSF52943">
    <property type="entry name" value="ATP synthase (F1-ATPase), gamma subunit"/>
    <property type="match status" value="1"/>
</dbReference>
<dbReference type="AlphaFoldDB" id="A0A3S8Z8P9"/>
<comment type="subcellular location">
    <subcellularLocation>
        <location evidence="10">Cell membrane</location>
        <topology evidence="10">Peripheral membrane protein</topology>
    </subcellularLocation>
    <subcellularLocation>
        <location evidence="2">Membrane</location>
        <topology evidence="2">Peripheral membrane protein</topology>
    </subcellularLocation>
</comment>
<evidence type="ECO:0000256" key="3">
    <source>
        <dbReference type="ARBA" id="ARBA00007681"/>
    </source>
</evidence>
<accession>A0A3S8Z8P9</accession>
<evidence type="ECO:0000256" key="6">
    <source>
        <dbReference type="ARBA" id="ARBA00023065"/>
    </source>
</evidence>
<evidence type="ECO:0000256" key="4">
    <source>
        <dbReference type="ARBA" id="ARBA00022448"/>
    </source>
</evidence>
<sequence length="299" mass="33139">MAGSQRVYKQKIRATKTLEKVFRAMELIASSRIGRARDRALGQDPYTRALISSIATVAGSVSDLQHPLITPRTDTSRVAILVVTSDRGMAGAYSSSVLREAEARIESLREEGKEPLLYVYGRRGESYFKFRKVPMERVWTGSSDNPNPEVAQEIADEMLGRFLAAEDEGGVAELHVVFTRFVNMVQQTVQVRRMLPLEVVDADGDEPIEEAPLYEFEPSAEEVFDAILPMYVSQRIQAVLLMAAASELAARQQAMHAATDNARELIEDYTRLANNARQAEITTEITELISGADALENAS</sequence>
<dbReference type="RefSeq" id="WP_126040179.1">
    <property type="nucleotide sequence ID" value="NZ_CP034438.1"/>
</dbReference>